<organism evidence="2 3">
    <name type="scientific">Candidatus Thiomargarita nelsonii</name>
    <dbReference type="NCBI Taxonomy" id="1003181"/>
    <lineage>
        <taxon>Bacteria</taxon>
        <taxon>Pseudomonadati</taxon>
        <taxon>Pseudomonadota</taxon>
        <taxon>Gammaproteobacteria</taxon>
        <taxon>Thiotrichales</taxon>
        <taxon>Thiotrichaceae</taxon>
        <taxon>Thiomargarita</taxon>
    </lineage>
</organism>
<dbReference type="EMBL" id="LUTY01003148">
    <property type="protein sequence ID" value="OAD18648.1"/>
    <property type="molecule type" value="Genomic_DNA"/>
</dbReference>
<comment type="caution">
    <text evidence="2">The sequence shown here is derived from an EMBL/GenBank/DDBJ whole genome shotgun (WGS) entry which is preliminary data.</text>
</comment>
<reference evidence="2 3" key="1">
    <citation type="submission" date="2016-05" db="EMBL/GenBank/DDBJ databases">
        <title>Single-cell genome of chain-forming Candidatus Thiomargarita nelsonii and comparison to other large sulfur-oxidizing bacteria.</title>
        <authorList>
            <person name="Winkel M."/>
            <person name="Salman V."/>
            <person name="Woyke T."/>
            <person name="Schulz-Vogt H."/>
            <person name="Richter M."/>
            <person name="Flood B."/>
            <person name="Bailey J."/>
            <person name="Amann R."/>
            <person name="Mussmann M."/>
        </authorList>
    </citation>
    <scope>NUCLEOTIDE SEQUENCE [LARGE SCALE GENOMIC DNA]</scope>
    <source>
        <strain evidence="2 3">THI036</strain>
    </source>
</reference>
<dbReference type="InterPro" id="IPR019734">
    <property type="entry name" value="TPR_rpt"/>
</dbReference>
<keyword evidence="3" id="KW-1185">Reference proteome</keyword>
<name>A0A176RSD8_9GAMM</name>
<proteinExistence type="predicted"/>
<dbReference type="Pfam" id="PF00515">
    <property type="entry name" value="TPR_1"/>
    <property type="match status" value="1"/>
</dbReference>
<dbReference type="AlphaFoldDB" id="A0A176RSD8"/>
<feature type="non-terminal residue" evidence="2">
    <location>
        <position position="91"/>
    </location>
</feature>
<gene>
    <name evidence="2" type="ORF">THIOM_005745</name>
</gene>
<accession>A0A176RSD8</accession>
<evidence type="ECO:0000256" key="1">
    <source>
        <dbReference type="SAM" id="SignalP"/>
    </source>
</evidence>
<keyword evidence="1" id="KW-0732">Signal</keyword>
<dbReference type="Gene3D" id="1.25.40.10">
    <property type="entry name" value="Tetratricopeptide repeat domain"/>
    <property type="match status" value="1"/>
</dbReference>
<sequence length="91" mass="10371">MLIRQNTYYYLALLILSLPALASQNCDYATRLVIQAYDWGDSGHKDKEKKLLNQALQICPNHAEAHNNLASLLEEQGNYPQAIAHYRQALQ</sequence>
<feature type="signal peptide" evidence="1">
    <location>
        <begin position="1"/>
        <end position="22"/>
    </location>
</feature>
<protein>
    <submittedName>
        <fullName evidence="2">Uncharacterized protein</fullName>
    </submittedName>
</protein>
<dbReference type="Proteomes" id="UP000076962">
    <property type="component" value="Unassembled WGS sequence"/>
</dbReference>
<evidence type="ECO:0000313" key="2">
    <source>
        <dbReference type="EMBL" id="OAD18648.1"/>
    </source>
</evidence>
<evidence type="ECO:0000313" key="3">
    <source>
        <dbReference type="Proteomes" id="UP000076962"/>
    </source>
</evidence>
<feature type="chain" id="PRO_5008048897" evidence="1">
    <location>
        <begin position="23"/>
        <end position="91"/>
    </location>
</feature>
<dbReference type="InterPro" id="IPR011990">
    <property type="entry name" value="TPR-like_helical_dom_sf"/>
</dbReference>
<dbReference type="PROSITE" id="PS50293">
    <property type="entry name" value="TPR_REGION"/>
    <property type="match status" value="1"/>
</dbReference>
<dbReference type="SUPFAM" id="SSF48452">
    <property type="entry name" value="TPR-like"/>
    <property type="match status" value="1"/>
</dbReference>